<dbReference type="InterPro" id="IPR012677">
    <property type="entry name" value="Nucleotide-bd_a/b_plait_sf"/>
</dbReference>
<evidence type="ECO:0000256" key="2">
    <source>
        <dbReference type="PROSITE-ProRule" id="PRU00176"/>
    </source>
</evidence>
<comment type="caution">
    <text evidence="4">The sequence shown here is derived from an EMBL/GenBank/DDBJ whole genome shotgun (WGS) entry which is preliminary data.</text>
</comment>
<sequence>MSRFMLASFRRQFTTGRALFQQDYQCRVFVGSLPWACDKTQLRESFEKFGPVADVNIVTDPHSGRSRGFGFIQFEDVAHAEKAISDGNGMDMDGRSLLVQPCNLPKNRDQA</sequence>
<evidence type="ECO:0000259" key="3">
    <source>
        <dbReference type="PROSITE" id="PS50102"/>
    </source>
</evidence>
<name>A0A2A9PGL4_OPHUN</name>
<dbReference type="SUPFAM" id="SSF54928">
    <property type="entry name" value="RNA-binding domain, RBD"/>
    <property type="match status" value="1"/>
</dbReference>
<keyword evidence="1 2" id="KW-0694">RNA-binding</keyword>
<dbReference type="STRING" id="268505.A0A2A9PGL4"/>
<gene>
    <name evidence="4" type="ORF">XA68_11096</name>
</gene>
<evidence type="ECO:0000256" key="1">
    <source>
        <dbReference type="ARBA" id="ARBA00022884"/>
    </source>
</evidence>
<dbReference type="PANTHER" id="PTHR48027">
    <property type="entry name" value="HETEROGENEOUS NUCLEAR RIBONUCLEOPROTEIN 87F-RELATED"/>
    <property type="match status" value="1"/>
</dbReference>
<accession>A0A2A9PGL4</accession>
<reference evidence="4 5" key="1">
    <citation type="journal article" date="2015" name="BMC Genomics">
        <title>Gene expression during zombie ant biting behavior reflects the complexity underlying fungal parasitic behavioral manipulation.</title>
        <authorList>
            <person name="de Bekker C."/>
            <person name="Ohm R.A."/>
            <person name="Loreto R.G."/>
            <person name="Sebastian A."/>
            <person name="Albert I."/>
            <person name="Merrow M."/>
            <person name="Brachmann A."/>
            <person name="Hughes D.P."/>
        </authorList>
    </citation>
    <scope>NUCLEOTIDE SEQUENCE [LARGE SCALE GENOMIC DNA]</scope>
    <source>
        <strain evidence="4 5">SC16a</strain>
    </source>
</reference>
<evidence type="ECO:0000313" key="4">
    <source>
        <dbReference type="EMBL" id="PFH60354.1"/>
    </source>
</evidence>
<dbReference type="InterPro" id="IPR035979">
    <property type="entry name" value="RBD_domain_sf"/>
</dbReference>
<dbReference type="SMART" id="SM00360">
    <property type="entry name" value="RRM"/>
    <property type="match status" value="1"/>
</dbReference>
<dbReference type="Proteomes" id="UP000037136">
    <property type="component" value="Unassembled WGS sequence"/>
</dbReference>
<dbReference type="InterPro" id="IPR000504">
    <property type="entry name" value="RRM_dom"/>
</dbReference>
<dbReference type="EMBL" id="LAZP02000134">
    <property type="protein sequence ID" value="PFH60354.1"/>
    <property type="molecule type" value="Genomic_DNA"/>
</dbReference>
<evidence type="ECO:0000313" key="5">
    <source>
        <dbReference type="Proteomes" id="UP000037136"/>
    </source>
</evidence>
<feature type="domain" description="RRM" evidence="3">
    <location>
        <begin position="26"/>
        <end position="104"/>
    </location>
</feature>
<dbReference type="PROSITE" id="PS50102">
    <property type="entry name" value="RRM"/>
    <property type="match status" value="1"/>
</dbReference>
<dbReference type="InterPro" id="IPR052462">
    <property type="entry name" value="SLIRP/GR-RBP-like"/>
</dbReference>
<dbReference type="GO" id="GO:0003723">
    <property type="term" value="F:RNA binding"/>
    <property type="evidence" value="ECO:0007669"/>
    <property type="project" value="UniProtKB-UniRule"/>
</dbReference>
<dbReference type="OrthoDB" id="439808at2759"/>
<dbReference type="Gene3D" id="3.30.70.330">
    <property type="match status" value="1"/>
</dbReference>
<keyword evidence="5" id="KW-1185">Reference proteome</keyword>
<protein>
    <recommendedName>
        <fullName evidence="3">RRM domain-containing protein</fullName>
    </recommendedName>
</protein>
<organism evidence="4 5">
    <name type="scientific">Ophiocordyceps unilateralis</name>
    <name type="common">Zombie-ant fungus</name>
    <name type="synonym">Torrubia unilateralis</name>
    <dbReference type="NCBI Taxonomy" id="268505"/>
    <lineage>
        <taxon>Eukaryota</taxon>
        <taxon>Fungi</taxon>
        <taxon>Dikarya</taxon>
        <taxon>Ascomycota</taxon>
        <taxon>Pezizomycotina</taxon>
        <taxon>Sordariomycetes</taxon>
        <taxon>Hypocreomycetidae</taxon>
        <taxon>Hypocreales</taxon>
        <taxon>Ophiocordycipitaceae</taxon>
        <taxon>Ophiocordyceps</taxon>
    </lineage>
</organism>
<proteinExistence type="predicted"/>
<reference evidence="4 5" key="2">
    <citation type="journal article" date="2017" name="Sci. Rep.">
        <title>Ant-infecting Ophiocordyceps genomes reveal a high diversity of potential behavioral manipulation genes and a possible major role for enterotoxins.</title>
        <authorList>
            <person name="de Bekker C."/>
            <person name="Ohm R.A."/>
            <person name="Evans H.C."/>
            <person name="Brachmann A."/>
            <person name="Hughes D.P."/>
        </authorList>
    </citation>
    <scope>NUCLEOTIDE SEQUENCE [LARGE SCALE GENOMIC DNA]</scope>
    <source>
        <strain evidence="4 5">SC16a</strain>
    </source>
</reference>
<dbReference type="Pfam" id="PF00076">
    <property type="entry name" value="RRM_1"/>
    <property type="match status" value="1"/>
</dbReference>
<dbReference type="AlphaFoldDB" id="A0A2A9PGL4"/>